<organism evidence="4 5">
    <name type="scientific">Mya arenaria</name>
    <name type="common">Soft-shell clam</name>
    <dbReference type="NCBI Taxonomy" id="6604"/>
    <lineage>
        <taxon>Eukaryota</taxon>
        <taxon>Metazoa</taxon>
        <taxon>Spiralia</taxon>
        <taxon>Lophotrochozoa</taxon>
        <taxon>Mollusca</taxon>
        <taxon>Bivalvia</taxon>
        <taxon>Autobranchia</taxon>
        <taxon>Heteroconchia</taxon>
        <taxon>Euheterodonta</taxon>
        <taxon>Imparidentia</taxon>
        <taxon>Neoheterodontei</taxon>
        <taxon>Myida</taxon>
        <taxon>Myoidea</taxon>
        <taxon>Myidae</taxon>
        <taxon>Mya</taxon>
    </lineage>
</organism>
<evidence type="ECO:0000256" key="2">
    <source>
        <dbReference type="SAM" id="SignalP"/>
    </source>
</evidence>
<feature type="chain" id="PRO_5046211621" evidence="2">
    <location>
        <begin position="17"/>
        <end position="745"/>
    </location>
</feature>
<gene>
    <name evidence="4" type="ORF">MAR_005369</name>
</gene>
<dbReference type="SUPFAM" id="SSF57603">
    <property type="entry name" value="FnI-like domain"/>
    <property type="match status" value="4"/>
</dbReference>
<feature type="domain" description="VWFC" evidence="3">
    <location>
        <begin position="511"/>
        <end position="569"/>
    </location>
</feature>
<evidence type="ECO:0000256" key="1">
    <source>
        <dbReference type="SAM" id="MobiDB-lite"/>
    </source>
</evidence>
<evidence type="ECO:0000313" key="5">
    <source>
        <dbReference type="Proteomes" id="UP001164746"/>
    </source>
</evidence>
<dbReference type="PROSITE" id="PS01208">
    <property type="entry name" value="VWFC_1"/>
    <property type="match status" value="2"/>
</dbReference>
<sequence length="745" mass="82323">MIVPPMLMLFVPLTVGLPRVGPDVLSGTEYVPSYNNTVPGCWLGEQFYMVGDRWSPRIEPQGIMYCVKCQCAQVVRGGRIQMAGRVLCQNVASQCPRSACERPYLPPRACCKVCPGEDTVVTPYETDDTDEEAPTGSDETTDAYPSKPNLIVTAVLAGRGLAGRGEKGVRTRAAAVLHVLRASSDAGLDYAIRFQNINYVTNDIIDLVTEGGLAVILTTSKHKKGGLFGALSENELANIGTFEAVLAGEGRRGIAGHVTLFYDTHTHVASYVVSMAGLSWHKLDPAVGGSSERGWSHVQADRTWKDSCACDVTGRSDHDGATQAKTYTNKWRIAAVQQVRERGGRVRKMRARDTVAVLGSQIRLAVVGGSQRDFFYFISYPHSASFIWQAAPDVLLPKARENCTGEARMFTSVSPDCSFRYFVALADTSYEVGDPVTITMVSRTLGVVGRDKDAELSEGRARVMVNVSIDVCSTYEGQLRLPNHCWGSGSNTFWTDDAKSNDIDETSVFRCYYGGKFYAHAQSWIPDDGSACVTCRCNRGNVHCDEVPCPATTCRYPVQRPGECCPVCEEDNETEKRHKGSCYYPGDRRWHRVGTQWHPYVPPFGYSTCAVCNCVDGSLEVNCTRLPCPELSCPQHRRVRRHEEDCCQVCIDENFEKAFLNRHIKAQSSSACMFGGQRYGHGDKWHPTLHPFGEMKCYICSCKNGKSRCRKMRCPDVECSKQHVPTDACCPVCSDQKLLTREDGT</sequence>
<keyword evidence="2" id="KW-0732">Signal</keyword>
<dbReference type="InterPro" id="IPR052278">
    <property type="entry name" value="Chordin-like_regulators"/>
</dbReference>
<dbReference type="PANTHER" id="PTHR46526">
    <property type="entry name" value="CHORDIN"/>
    <property type="match status" value="1"/>
</dbReference>
<evidence type="ECO:0000259" key="3">
    <source>
        <dbReference type="PROSITE" id="PS50184"/>
    </source>
</evidence>
<dbReference type="Gene3D" id="6.20.200.20">
    <property type="match status" value="2"/>
</dbReference>
<feature type="signal peptide" evidence="2">
    <location>
        <begin position="1"/>
        <end position="16"/>
    </location>
</feature>
<feature type="domain" description="VWFC" evidence="3">
    <location>
        <begin position="580"/>
        <end position="651"/>
    </location>
</feature>
<dbReference type="PROSITE" id="PS50184">
    <property type="entry name" value="VWFC_2"/>
    <property type="match status" value="3"/>
</dbReference>
<evidence type="ECO:0000313" key="4">
    <source>
        <dbReference type="EMBL" id="WAR15264.1"/>
    </source>
</evidence>
<dbReference type="Pfam" id="PF00093">
    <property type="entry name" value="VWC"/>
    <property type="match status" value="3"/>
</dbReference>
<proteinExistence type="predicted"/>
<feature type="domain" description="VWFC" evidence="3">
    <location>
        <begin position="670"/>
        <end position="734"/>
    </location>
</feature>
<dbReference type="InterPro" id="IPR001007">
    <property type="entry name" value="VWF_dom"/>
</dbReference>
<dbReference type="EMBL" id="CP111020">
    <property type="protein sequence ID" value="WAR15264.1"/>
    <property type="molecule type" value="Genomic_DNA"/>
</dbReference>
<dbReference type="SMART" id="SM00214">
    <property type="entry name" value="VWC"/>
    <property type="match status" value="4"/>
</dbReference>
<dbReference type="Proteomes" id="UP001164746">
    <property type="component" value="Chromosome 9"/>
</dbReference>
<dbReference type="PANTHER" id="PTHR46526:SF1">
    <property type="entry name" value="CHORDIN"/>
    <property type="match status" value="1"/>
</dbReference>
<name>A0ABY7F259_MYAAR</name>
<protein>
    <submittedName>
        <fullName evidence="4">CHRD-like protein</fullName>
    </submittedName>
</protein>
<reference evidence="4" key="1">
    <citation type="submission" date="2022-11" db="EMBL/GenBank/DDBJ databases">
        <title>Centuries of genome instability and evolution in soft-shell clam transmissible cancer (bioRxiv).</title>
        <authorList>
            <person name="Hart S.F.M."/>
            <person name="Yonemitsu M.A."/>
            <person name="Giersch R.M."/>
            <person name="Beal B.F."/>
            <person name="Arriagada G."/>
            <person name="Davis B.W."/>
            <person name="Ostrander E.A."/>
            <person name="Goff S.P."/>
            <person name="Metzger M.J."/>
        </authorList>
    </citation>
    <scope>NUCLEOTIDE SEQUENCE</scope>
    <source>
        <strain evidence="4">MELC-2E11</strain>
        <tissue evidence="4">Siphon/mantle</tissue>
    </source>
</reference>
<keyword evidence="5" id="KW-1185">Reference proteome</keyword>
<accession>A0ABY7F259</accession>
<feature type="region of interest" description="Disordered" evidence="1">
    <location>
        <begin position="122"/>
        <end position="144"/>
    </location>
</feature>